<evidence type="ECO:0000313" key="2">
    <source>
        <dbReference type="EMBL" id="MBX46283.1"/>
    </source>
</evidence>
<name>A0A2P2NV11_RHIMU</name>
<sequence length="68" mass="7947">MLLSEIFNRTLRISISRAFTLKSAWQIQMISSCFPSFFGNGLGIESHKRKFEEKRKGQKTRPRMSIKP</sequence>
<organism evidence="2">
    <name type="scientific">Rhizophora mucronata</name>
    <name type="common">Asiatic mangrove</name>
    <dbReference type="NCBI Taxonomy" id="61149"/>
    <lineage>
        <taxon>Eukaryota</taxon>
        <taxon>Viridiplantae</taxon>
        <taxon>Streptophyta</taxon>
        <taxon>Embryophyta</taxon>
        <taxon>Tracheophyta</taxon>
        <taxon>Spermatophyta</taxon>
        <taxon>Magnoliopsida</taxon>
        <taxon>eudicotyledons</taxon>
        <taxon>Gunneridae</taxon>
        <taxon>Pentapetalae</taxon>
        <taxon>rosids</taxon>
        <taxon>fabids</taxon>
        <taxon>Malpighiales</taxon>
        <taxon>Rhizophoraceae</taxon>
        <taxon>Rhizophora</taxon>
    </lineage>
</organism>
<dbReference type="EMBL" id="GGEC01065799">
    <property type="protein sequence ID" value="MBX46283.1"/>
    <property type="molecule type" value="Transcribed_RNA"/>
</dbReference>
<protein>
    <submittedName>
        <fullName evidence="2">Uncharacterized protein</fullName>
    </submittedName>
</protein>
<accession>A0A2P2NV11</accession>
<feature type="compositionally biased region" description="Basic residues" evidence="1">
    <location>
        <begin position="56"/>
        <end position="68"/>
    </location>
</feature>
<dbReference type="AlphaFoldDB" id="A0A2P2NV11"/>
<reference evidence="2" key="1">
    <citation type="submission" date="2018-02" db="EMBL/GenBank/DDBJ databases">
        <title>Rhizophora mucronata_Transcriptome.</title>
        <authorList>
            <person name="Meera S.P."/>
            <person name="Sreeshan A."/>
            <person name="Augustine A."/>
        </authorList>
    </citation>
    <scope>NUCLEOTIDE SEQUENCE</scope>
    <source>
        <tissue evidence="2">Leaf</tissue>
    </source>
</reference>
<proteinExistence type="predicted"/>
<evidence type="ECO:0000256" key="1">
    <source>
        <dbReference type="SAM" id="MobiDB-lite"/>
    </source>
</evidence>
<feature type="region of interest" description="Disordered" evidence="1">
    <location>
        <begin position="49"/>
        <end position="68"/>
    </location>
</feature>